<feature type="compositionally biased region" description="Acidic residues" evidence="1">
    <location>
        <begin position="22"/>
        <end position="36"/>
    </location>
</feature>
<keyword evidence="3" id="KW-1185">Reference proteome</keyword>
<sequence>MAEEVVDEMQNQRRKRTHVNDTDEEDNQEENSGIEEGAEEIEDIWIGWKKLLKGLQETATLSFLSPERHDIIWCGKELRRRPLFPADMYERLINKNISIDLKVVDRLFQPAVSQATDAIDLEGFKSGIENLRSIVTTTSAAEKALINRSLEQILEVIAGAGKTLSSSEGCLRFYVVDPLLQNCNDFLLQYGRSVLFFPGEIELNAMTMQLQSQGITDGRLKYNADGKILVEDLSTEILLSEVSLSYGENSKGKTSFDHHKAMFGLLAMIRTIASLYKYGSFETFSRLKLHFVHTHDRAIRHWTMSTPVPGVYVMNKEQRVGVIDEFRKQKNNTVHFVTFTLTLASALEETMGMLDVLKDEHDKKETDRRFEKNVPCSSLLELVCPQIVRLNENKHMVQIADDGPKSPVYIPNA</sequence>
<name>A0A9P6X1S6_RHIOR</name>
<accession>A0A9P6X1S6</accession>
<organism evidence="2 3">
    <name type="scientific">Rhizopus oryzae</name>
    <name type="common">Mucormycosis agent</name>
    <name type="synonym">Rhizopus arrhizus var. delemar</name>
    <dbReference type="NCBI Taxonomy" id="64495"/>
    <lineage>
        <taxon>Eukaryota</taxon>
        <taxon>Fungi</taxon>
        <taxon>Fungi incertae sedis</taxon>
        <taxon>Mucoromycota</taxon>
        <taxon>Mucoromycotina</taxon>
        <taxon>Mucoromycetes</taxon>
        <taxon>Mucorales</taxon>
        <taxon>Mucorineae</taxon>
        <taxon>Rhizopodaceae</taxon>
        <taxon>Rhizopus</taxon>
    </lineage>
</organism>
<protein>
    <submittedName>
        <fullName evidence="2">Uncharacterized protein</fullName>
    </submittedName>
</protein>
<reference evidence="2" key="1">
    <citation type="journal article" date="2020" name="Microb. Genom.">
        <title>Genetic diversity of clinical and environmental Mucorales isolates obtained from an investigation of mucormycosis cases among solid organ transplant recipients.</title>
        <authorList>
            <person name="Nguyen M.H."/>
            <person name="Kaul D."/>
            <person name="Muto C."/>
            <person name="Cheng S.J."/>
            <person name="Richter R.A."/>
            <person name="Bruno V.M."/>
            <person name="Liu G."/>
            <person name="Beyhan S."/>
            <person name="Sundermann A.J."/>
            <person name="Mounaud S."/>
            <person name="Pasculle A.W."/>
            <person name="Nierman W.C."/>
            <person name="Driscoll E."/>
            <person name="Cumbie R."/>
            <person name="Clancy C.J."/>
            <person name="Dupont C.L."/>
        </authorList>
    </citation>
    <scope>NUCLEOTIDE SEQUENCE</scope>
    <source>
        <strain evidence="2">GL11</strain>
    </source>
</reference>
<dbReference type="OrthoDB" id="2281643at2759"/>
<comment type="caution">
    <text evidence="2">The sequence shown here is derived from an EMBL/GenBank/DDBJ whole genome shotgun (WGS) entry which is preliminary data.</text>
</comment>
<evidence type="ECO:0000313" key="2">
    <source>
        <dbReference type="EMBL" id="KAG1303067.1"/>
    </source>
</evidence>
<evidence type="ECO:0000256" key="1">
    <source>
        <dbReference type="SAM" id="MobiDB-lite"/>
    </source>
</evidence>
<evidence type="ECO:0000313" key="3">
    <source>
        <dbReference type="Proteomes" id="UP000716291"/>
    </source>
</evidence>
<dbReference type="AlphaFoldDB" id="A0A9P6X1S6"/>
<dbReference type="EMBL" id="JAANQT010002141">
    <property type="protein sequence ID" value="KAG1303067.1"/>
    <property type="molecule type" value="Genomic_DNA"/>
</dbReference>
<gene>
    <name evidence="2" type="ORF">G6F64_010391</name>
</gene>
<dbReference type="Proteomes" id="UP000716291">
    <property type="component" value="Unassembled WGS sequence"/>
</dbReference>
<proteinExistence type="predicted"/>
<feature type="region of interest" description="Disordered" evidence="1">
    <location>
        <begin position="1"/>
        <end position="36"/>
    </location>
</feature>